<accession>A0A0W0Y803</accession>
<feature type="transmembrane region" description="Helical" evidence="1">
    <location>
        <begin position="862"/>
        <end position="882"/>
    </location>
</feature>
<feature type="transmembrane region" description="Helical" evidence="1">
    <location>
        <begin position="532"/>
        <end position="555"/>
    </location>
</feature>
<evidence type="ECO:0000313" key="3">
    <source>
        <dbReference type="Proteomes" id="UP000054618"/>
    </source>
</evidence>
<feature type="transmembrane region" description="Helical" evidence="1">
    <location>
        <begin position="1285"/>
        <end position="1309"/>
    </location>
</feature>
<feature type="transmembrane region" description="Helical" evidence="1">
    <location>
        <begin position="264"/>
        <end position="291"/>
    </location>
</feature>
<feature type="transmembrane region" description="Helical" evidence="1">
    <location>
        <begin position="792"/>
        <end position="820"/>
    </location>
</feature>
<dbReference type="STRING" id="45073.Lqui_0096"/>
<keyword evidence="1" id="KW-0812">Transmembrane</keyword>
<sequence length="1482" mass="160190">MIELLIEAAHALGHFLFVVLSGLKRIGEICFYFTRDTFRAHFNLIAQKTAPFEQEILKKTPPKPSDLNILGQLALTIIPVTVLSWVLALTIAPLLYNSSLLLISFFIRASNLALLDIPEKKLPSPEGSMPWYRVIYGLPGLVFGTAIGLVSAGIIGFVRSITNSFKTIPHSFASVVNLALDEDDEFEKWGLNRDKRPFVQKYIMGAFGLLLGGMAGAIGFGIVGIGRVISNSFKTTRTIFISEINLVLDSEIEAKDQRSWAQKYLLGAMGIPVGVFLGTLGFITIGFSRILSNSWQTTKRLAISGANLPRHPNEQLPGGLSDDRRSILHRYVLGLPGLIIGAFAALLAMGVSSIRRIIIESAKTTATVFIEISRFALEEETENLSLLPDLRPERRFVDRFLFGAPGLVLGTIAGSLSFLVIIAARIIKNSAESAILGFAAVTNLALDEEDELDEGKLANDKRSFSNRYILGGFGLILGAAAGTLGFTTVLLARIIHNSIQTAMTVSTSAYKLALNQQNNAIKDDDRPGFHKYILGFPGLILGLFTGTLAFTIGWIQRVIIESIVSLQEAFTVVVNQALPEAIELEDNKRHPLDRFIFGSLGLAAGAILGFAGFLAIGVARIIVNSAESAAHSFASVTNLALHKDDRIKTFGLNQDKRPPHIAYGLGLPGIILGGIAGMVGFIDVALGRIISNSFQTAFSLSVSAINLVVHKEIKAGLQHETRTPFRTYVLGLPGLIIGIIPAAISFLIAGLRRVIIETAKTGKDVAELIVDKALPENLKNKKSVQQRLFYDIYLFGAAGFIAGSIIGGMGFLAIGAIRVISNSLETAFRMTISAINTVNYDQEIITGDLQHDPRSGARKFGFGFPGLILGSISASIAILFTITRRIVIESAITGSVVYEAVVNEARSVRTKEDVKRERSLVNQVLGLPGILAGLAIGALGFCLVGARRILTNSAESFVRVLISTTNLALDPEDENTEYGLKKDPRPLFHTYGLGLSGVVLGGLAGGLSFLAVGMGRVISNSYTTAVSLSLSAYYLITPANGNKAGLDDDSRSVFRKFILGFPGLLIGSISAGFAILAAVTQRIIVESGHTAVESFIYLQNSTVSPEEEIPPPAIPRSFANRFLFGAPGLLLGGIPGAFFVTISIMAQIVANSIQSGKWTYIVVANLGLSKENEFDYPDRQEEAKRSLLSKSLLGLPGIVIGSILGALTLLTIASAKLVYHNARSFLSLSGSILNGSLELPVFSGLAGDKRDNLSKTVGIFGYALALTAALPVAATILFFRKVVPVIIALVFGFVCAPLVAALKGLALAVKKPRFEPEAPAEDLREQQFKNIYSSLTPWGQLPENSQIRSDGNGRKGAVCFTRKALTFNTSTMTEYCLDQLLEAYRQSADKENFFEQEFPAEVQKIKAHYQVFSFIELQQEVEMREKQIDEIAQFVKDYVNRKVSQVPNIYSKPENSWSSIFWGKPATEEAEGPSTLQPGASF</sequence>
<keyword evidence="3" id="KW-1185">Reference proteome</keyword>
<feature type="transmembrane region" description="Helical" evidence="1">
    <location>
        <begin position="202"/>
        <end position="225"/>
    </location>
</feature>
<feature type="transmembrane region" description="Helical" evidence="1">
    <location>
        <begin position="595"/>
        <end position="623"/>
    </location>
</feature>
<reference evidence="2 3" key="1">
    <citation type="submission" date="2015-11" db="EMBL/GenBank/DDBJ databases">
        <title>Genomic analysis of 38 Legionella species identifies large and diverse effector repertoires.</title>
        <authorList>
            <person name="Burstein D."/>
            <person name="Amaro F."/>
            <person name="Zusman T."/>
            <person name="Lifshitz Z."/>
            <person name="Cohen O."/>
            <person name="Gilbert J.A."/>
            <person name="Pupko T."/>
            <person name="Shuman H.A."/>
            <person name="Segal G."/>
        </authorList>
    </citation>
    <scope>NUCLEOTIDE SEQUENCE [LARGE SCALE GENOMIC DNA]</scope>
    <source>
        <strain evidence="2 3">CDC#1442-AUS-E</strain>
    </source>
</reference>
<feature type="transmembrane region" description="Helical" evidence="1">
    <location>
        <begin position="1122"/>
        <end position="1150"/>
    </location>
</feature>
<feature type="transmembrane region" description="Helical" evidence="1">
    <location>
        <begin position="1259"/>
        <end position="1279"/>
    </location>
</feature>
<keyword evidence="1" id="KW-1133">Transmembrane helix</keyword>
<feature type="transmembrane region" description="Helical" evidence="1">
    <location>
        <begin position="1017"/>
        <end position="1037"/>
    </location>
</feature>
<proteinExistence type="predicted"/>
<feature type="transmembrane region" description="Helical" evidence="1">
    <location>
        <begin position="331"/>
        <end position="351"/>
    </location>
</feature>
<dbReference type="PATRIC" id="fig|45073.5.peg.101"/>
<evidence type="ECO:0000256" key="1">
    <source>
        <dbReference type="SAM" id="Phobius"/>
    </source>
</evidence>
<feature type="transmembrane region" description="Helical" evidence="1">
    <location>
        <begin position="661"/>
        <end position="682"/>
    </location>
</feature>
<feature type="transmembrane region" description="Helical" evidence="1">
    <location>
        <begin position="1193"/>
        <end position="1219"/>
    </location>
</feature>
<organism evidence="2 3">
    <name type="scientific">Legionella quinlivanii</name>
    <dbReference type="NCBI Taxonomy" id="45073"/>
    <lineage>
        <taxon>Bacteria</taxon>
        <taxon>Pseudomonadati</taxon>
        <taxon>Pseudomonadota</taxon>
        <taxon>Gammaproteobacteria</taxon>
        <taxon>Legionellales</taxon>
        <taxon>Legionellaceae</taxon>
        <taxon>Legionella</taxon>
    </lineage>
</organism>
<feature type="transmembrane region" description="Helical" evidence="1">
    <location>
        <begin position="468"/>
        <end position="495"/>
    </location>
</feature>
<protein>
    <submittedName>
        <fullName evidence="2">Uncharacterized protein</fullName>
    </submittedName>
</protein>
<name>A0A0W0Y803_9GAMM</name>
<gene>
    <name evidence="2" type="ORF">Lqui_0096</name>
</gene>
<feature type="transmembrane region" description="Helical" evidence="1">
    <location>
        <begin position="1057"/>
        <end position="1079"/>
    </location>
</feature>
<feature type="transmembrane region" description="Helical" evidence="1">
    <location>
        <begin position="134"/>
        <end position="158"/>
    </location>
</feature>
<feature type="transmembrane region" description="Helical" evidence="1">
    <location>
        <begin position="729"/>
        <end position="751"/>
    </location>
</feature>
<keyword evidence="1" id="KW-0472">Membrane</keyword>
<feature type="transmembrane region" description="Helical" evidence="1">
    <location>
        <begin position="924"/>
        <end position="946"/>
    </location>
</feature>
<dbReference type="EMBL" id="LNYS01000002">
    <property type="protein sequence ID" value="KTD52643.1"/>
    <property type="molecule type" value="Genomic_DNA"/>
</dbReference>
<feature type="transmembrane region" description="Helical" evidence="1">
    <location>
        <begin position="69"/>
        <end position="87"/>
    </location>
</feature>
<evidence type="ECO:0000313" key="2">
    <source>
        <dbReference type="EMBL" id="KTD52643.1"/>
    </source>
</evidence>
<feature type="transmembrane region" description="Helical" evidence="1">
    <location>
        <begin position="988"/>
        <end position="1010"/>
    </location>
</feature>
<comment type="caution">
    <text evidence="2">The sequence shown here is derived from an EMBL/GenBank/DDBJ whole genome shotgun (WGS) entry which is preliminary data.</text>
</comment>
<feature type="transmembrane region" description="Helical" evidence="1">
    <location>
        <begin position="400"/>
        <end position="424"/>
    </location>
</feature>
<feature type="transmembrane region" description="Helical" evidence="1">
    <location>
        <begin position="689"/>
        <end position="709"/>
    </location>
</feature>
<dbReference type="Proteomes" id="UP000054618">
    <property type="component" value="Unassembled WGS sequence"/>
</dbReference>